<dbReference type="Gene3D" id="3.90.550.10">
    <property type="entry name" value="Spore Coat Polysaccharide Biosynthesis Protein SpsA, Chain A"/>
    <property type="match status" value="1"/>
</dbReference>
<dbReference type="SUPFAM" id="SSF53448">
    <property type="entry name" value="Nucleotide-diphospho-sugar transferases"/>
    <property type="match status" value="1"/>
</dbReference>
<sequence>MSRKAFVTLLTAPGYLPGVLVLHDSLLSVGSQYPLVVMATPSLSPEARAVVAKRGIAIRDIDHLYPAEGKHVLADHDARFRDTWTKLKAFELVEYERVVMLDADMIVRRNMDHLLEMELAKDWIAAAHVCACNPRRLSHYPEDWKPENCAHTAVQHPTADPPPVTATSPRPYTQLNGGLVVLHPDTQVMQQITDYIWTSPRIPTYSFPDQDLLTDFFQGRWKPLSWRYNALKTLRNIHPQLWRDDEVHCLHYILHDKPWKQPRGTGGDYEEVNGWWWERYEAIGREMEVSDPEGWKLVDTHVAHG</sequence>
<proteinExistence type="predicted"/>
<dbReference type="InterPro" id="IPR002495">
    <property type="entry name" value="Glyco_trans_8"/>
</dbReference>
<organism evidence="1 2">
    <name type="scientific">Lentinus brumalis</name>
    <dbReference type="NCBI Taxonomy" id="2498619"/>
    <lineage>
        <taxon>Eukaryota</taxon>
        <taxon>Fungi</taxon>
        <taxon>Dikarya</taxon>
        <taxon>Basidiomycota</taxon>
        <taxon>Agaricomycotina</taxon>
        <taxon>Agaricomycetes</taxon>
        <taxon>Polyporales</taxon>
        <taxon>Polyporaceae</taxon>
        <taxon>Lentinus</taxon>
    </lineage>
</organism>
<dbReference type="InterPro" id="IPR029044">
    <property type="entry name" value="Nucleotide-diphossugar_trans"/>
</dbReference>
<dbReference type="STRING" id="139420.A0A371DU73"/>
<protein>
    <submittedName>
        <fullName evidence="1">Nucleotide-diphospho-sugar transferase</fullName>
    </submittedName>
</protein>
<evidence type="ECO:0000313" key="2">
    <source>
        <dbReference type="Proteomes" id="UP000256964"/>
    </source>
</evidence>
<keyword evidence="2" id="KW-1185">Reference proteome</keyword>
<dbReference type="CDD" id="cd02537">
    <property type="entry name" value="GT8_Glycogenin"/>
    <property type="match status" value="1"/>
</dbReference>
<dbReference type="Proteomes" id="UP000256964">
    <property type="component" value="Unassembled WGS sequence"/>
</dbReference>
<dbReference type="AlphaFoldDB" id="A0A371DU73"/>
<dbReference type="InterPro" id="IPR050587">
    <property type="entry name" value="GNT1/Glycosyltrans_8"/>
</dbReference>
<dbReference type="PANTHER" id="PTHR11183">
    <property type="entry name" value="GLYCOGENIN SUBFAMILY MEMBER"/>
    <property type="match status" value="1"/>
</dbReference>
<name>A0A371DU73_9APHY</name>
<reference evidence="1 2" key="1">
    <citation type="journal article" date="2018" name="Biotechnol. Biofuels">
        <title>Integrative visual omics of the white-rot fungus Polyporus brumalis exposes the biotechnological potential of its oxidative enzymes for delignifying raw plant biomass.</title>
        <authorList>
            <person name="Miyauchi S."/>
            <person name="Rancon A."/>
            <person name="Drula E."/>
            <person name="Hage H."/>
            <person name="Chaduli D."/>
            <person name="Favel A."/>
            <person name="Grisel S."/>
            <person name="Henrissat B."/>
            <person name="Herpoel-Gimbert I."/>
            <person name="Ruiz-Duenas F.J."/>
            <person name="Chevret D."/>
            <person name="Hainaut M."/>
            <person name="Lin J."/>
            <person name="Wang M."/>
            <person name="Pangilinan J."/>
            <person name="Lipzen A."/>
            <person name="Lesage-Meessen L."/>
            <person name="Navarro D."/>
            <person name="Riley R."/>
            <person name="Grigoriev I.V."/>
            <person name="Zhou S."/>
            <person name="Raouche S."/>
            <person name="Rosso M.N."/>
        </authorList>
    </citation>
    <scope>NUCLEOTIDE SEQUENCE [LARGE SCALE GENOMIC DNA]</scope>
    <source>
        <strain evidence="1 2">BRFM 1820</strain>
    </source>
</reference>
<dbReference type="GO" id="GO:0016757">
    <property type="term" value="F:glycosyltransferase activity"/>
    <property type="evidence" value="ECO:0007669"/>
    <property type="project" value="InterPro"/>
</dbReference>
<keyword evidence="1" id="KW-0808">Transferase</keyword>
<gene>
    <name evidence="1" type="ORF">OH76DRAFT_592044</name>
</gene>
<evidence type="ECO:0000313" key="1">
    <source>
        <dbReference type="EMBL" id="RDX56028.1"/>
    </source>
</evidence>
<accession>A0A371DU73</accession>
<dbReference type="OrthoDB" id="2014201at2759"/>
<dbReference type="EMBL" id="KZ857381">
    <property type="protein sequence ID" value="RDX56028.1"/>
    <property type="molecule type" value="Genomic_DNA"/>
</dbReference>
<dbReference type="Pfam" id="PF01501">
    <property type="entry name" value="Glyco_transf_8"/>
    <property type="match status" value="1"/>
</dbReference>